<accession>A0ACA9KQ32</accession>
<evidence type="ECO:0000313" key="1">
    <source>
        <dbReference type="EMBL" id="CAG8486262.1"/>
    </source>
</evidence>
<comment type="caution">
    <text evidence="1">The sequence shown here is derived from an EMBL/GenBank/DDBJ whole genome shotgun (WGS) entry which is preliminary data.</text>
</comment>
<evidence type="ECO:0000313" key="2">
    <source>
        <dbReference type="Proteomes" id="UP000789366"/>
    </source>
</evidence>
<organism evidence="1 2">
    <name type="scientific">Cetraspora pellucida</name>
    <dbReference type="NCBI Taxonomy" id="1433469"/>
    <lineage>
        <taxon>Eukaryota</taxon>
        <taxon>Fungi</taxon>
        <taxon>Fungi incertae sedis</taxon>
        <taxon>Mucoromycota</taxon>
        <taxon>Glomeromycotina</taxon>
        <taxon>Glomeromycetes</taxon>
        <taxon>Diversisporales</taxon>
        <taxon>Gigasporaceae</taxon>
        <taxon>Cetraspora</taxon>
    </lineage>
</organism>
<proteinExistence type="predicted"/>
<dbReference type="EMBL" id="CAJVPW010001529">
    <property type="protein sequence ID" value="CAG8486262.1"/>
    <property type="molecule type" value="Genomic_DNA"/>
</dbReference>
<name>A0ACA9KQ32_9GLOM</name>
<keyword evidence="2" id="KW-1185">Reference proteome</keyword>
<sequence length="303" mass="33715">MSQWPVLSLLQKFQNPVPQFVLGCLPAVAIIGATPEKGFMNKILWMMRCLGCPFTGLLYVLTVLTAKDKDVSMFAYWLPSNKFNTSKRPFGWHAKKISIISTTTIKECIEKASVLAEASVLERLSSAVSAYYVIVGILSGIYRIFGPSACNDWPYVSVLLSWTMIALLMRAFYGKLIVKSPNCAFNDKINVDVTDERVKRVGYAIIIIAVFLSTIFPWISVFIAYYTPPVGFGNDEVHIRTDNEEGNDGNVTNTHNIINAIFCSFGIIVGGLLIYLGLLCNNRSWWVSTFGTACESNNCIIIE</sequence>
<protein>
    <submittedName>
        <fullName evidence="1">7923_t:CDS:1</fullName>
    </submittedName>
</protein>
<gene>
    <name evidence="1" type="ORF">SPELUC_LOCUS2351</name>
</gene>
<dbReference type="Proteomes" id="UP000789366">
    <property type="component" value="Unassembled WGS sequence"/>
</dbReference>
<reference evidence="1" key="1">
    <citation type="submission" date="2021-06" db="EMBL/GenBank/DDBJ databases">
        <authorList>
            <person name="Kallberg Y."/>
            <person name="Tangrot J."/>
            <person name="Rosling A."/>
        </authorList>
    </citation>
    <scope>NUCLEOTIDE SEQUENCE</scope>
    <source>
        <strain evidence="1">28 12/20/2015</strain>
    </source>
</reference>